<dbReference type="InterPro" id="IPR029016">
    <property type="entry name" value="GAF-like_dom_sf"/>
</dbReference>
<dbReference type="InterPro" id="IPR013767">
    <property type="entry name" value="PAS_fold"/>
</dbReference>
<evidence type="ECO:0000256" key="3">
    <source>
        <dbReference type="ARBA" id="ARBA00022553"/>
    </source>
</evidence>
<dbReference type="InterPro" id="IPR003018">
    <property type="entry name" value="GAF"/>
</dbReference>
<dbReference type="InterPro" id="IPR004358">
    <property type="entry name" value="Sig_transdc_His_kin-like_C"/>
</dbReference>
<keyword evidence="5" id="KW-0418">Kinase</keyword>
<dbReference type="Proteomes" id="UP001168338">
    <property type="component" value="Unassembled WGS sequence"/>
</dbReference>
<dbReference type="NCBIfam" id="TIGR00229">
    <property type="entry name" value="sensory_box"/>
    <property type="match status" value="2"/>
</dbReference>
<organism evidence="9 10">
    <name type="scientific">Methanoculleus frigidifontis</name>
    <dbReference type="NCBI Taxonomy" id="2584085"/>
    <lineage>
        <taxon>Archaea</taxon>
        <taxon>Methanobacteriati</taxon>
        <taxon>Methanobacteriota</taxon>
        <taxon>Stenosarchaea group</taxon>
        <taxon>Methanomicrobia</taxon>
        <taxon>Methanomicrobiales</taxon>
        <taxon>Methanomicrobiaceae</taxon>
        <taxon>Methanoculleus</taxon>
    </lineage>
</organism>
<accession>A0ABT8MD15</accession>
<evidence type="ECO:0000256" key="1">
    <source>
        <dbReference type="ARBA" id="ARBA00000085"/>
    </source>
</evidence>
<dbReference type="InterPro" id="IPR003594">
    <property type="entry name" value="HATPase_dom"/>
</dbReference>
<dbReference type="EC" id="2.7.13.3" evidence="2"/>
<evidence type="ECO:0000256" key="2">
    <source>
        <dbReference type="ARBA" id="ARBA00012438"/>
    </source>
</evidence>
<dbReference type="SUPFAM" id="SSF55874">
    <property type="entry name" value="ATPase domain of HSP90 chaperone/DNA topoisomerase II/histidine kinase"/>
    <property type="match status" value="1"/>
</dbReference>
<keyword evidence="10" id="KW-1185">Reference proteome</keyword>
<dbReference type="SMART" id="SM00387">
    <property type="entry name" value="HATPase_c"/>
    <property type="match status" value="1"/>
</dbReference>
<evidence type="ECO:0000259" key="6">
    <source>
        <dbReference type="PROSITE" id="PS50109"/>
    </source>
</evidence>
<keyword evidence="4" id="KW-0808">Transferase</keyword>
<dbReference type="Pfam" id="PF01590">
    <property type="entry name" value="GAF"/>
    <property type="match status" value="1"/>
</dbReference>
<dbReference type="SUPFAM" id="SSF55785">
    <property type="entry name" value="PYP-like sensor domain (PAS domain)"/>
    <property type="match status" value="3"/>
</dbReference>
<dbReference type="CDD" id="cd00075">
    <property type="entry name" value="HATPase"/>
    <property type="match status" value="1"/>
</dbReference>
<dbReference type="SMART" id="SM00091">
    <property type="entry name" value="PAS"/>
    <property type="match status" value="3"/>
</dbReference>
<dbReference type="InterPro" id="IPR052162">
    <property type="entry name" value="Sensor_kinase/Photoreceptor"/>
</dbReference>
<dbReference type="Pfam" id="PF08447">
    <property type="entry name" value="PAS_3"/>
    <property type="match status" value="1"/>
</dbReference>
<dbReference type="InterPro" id="IPR001610">
    <property type="entry name" value="PAC"/>
</dbReference>
<protein>
    <recommendedName>
        <fullName evidence="2">histidine kinase</fullName>
        <ecNumber evidence="2">2.7.13.3</ecNumber>
    </recommendedName>
</protein>
<name>A0ABT8MD15_9EURY</name>
<dbReference type="PROSITE" id="PS50113">
    <property type="entry name" value="PAC"/>
    <property type="match status" value="2"/>
</dbReference>
<feature type="domain" description="PAS" evidence="7">
    <location>
        <begin position="331"/>
        <end position="405"/>
    </location>
</feature>
<comment type="catalytic activity">
    <reaction evidence="1">
        <text>ATP + protein L-histidine = ADP + protein N-phospho-L-histidine.</text>
        <dbReference type="EC" id="2.7.13.3"/>
    </reaction>
</comment>
<dbReference type="InterPro" id="IPR036890">
    <property type="entry name" value="HATPase_C_sf"/>
</dbReference>
<dbReference type="PROSITE" id="PS50109">
    <property type="entry name" value="HIS_KIN"/>
    <property type="match status" value="1"/>
</dbReference>
<dbReference type="InterPro" id="IPR013655">
    <property type="entry name" value="PAS_fold_3"/>
</dbReference>
<evidence type="ECO:0000259" key="8">
    <source>
        <dbReference type="PROSITE" id="PS50113"/>
    </source>
</evidence>
<dbReference type="InterPro" id="IPR035965">
    <property type="entry name" value="PAS-like_dom_sf"/>
</dbReference>
<feature type="domain" description="Histidine kinase" evidence="6">
    <location>
        <begin position="854"/>
        <end position="961"/>
    </location>
</feature>
<evidence type="ECO:0000256" key="4">
    <source>
        <dbReference type="ARBA" id="ARBA00022679"/>
    </source>
</evidence>
<dbReference type="SMART" id="SM00065">
    <property type="entry name" value="GAF"/>
    <property type="match status" value="1"/>
</dbReference>
<dbReference type="Gene3D" id="3.30.450.40">
    <property type="match status" value="1"/>
</dbReference>
<dbReference type="PANTHER" id="PTHR43304:SF1">
    <property type="entry name" value="PAC DOMAIN-CONTAINING PROTEIN"/>
    <property type="match status" value="1"/>
</dbReference>
<proteinExistence type="predicted"/>
<dbReference type="InterPro" id="IPR005467">
    <property type="entry name" value="His_kinase_dom"/>
</dbReference>
<dbReference type="Pfam" id="PF00989">
    <property type="entry name" value="PAS"/>
    <property type="match status" value="1"/>
</dbReference>
<dbReference type="EMBL" id="VCYH01000010">
    <property type="protein sequence ID" value="MDN7025837.1"/>
    <property type="molecule type" value="Genomic_DNA"/>
</dbReference>
<dbReference type="Gene3D" id="3.30.565.10">
    <property type="entry name" value="Histidine kinase-like ATPase, C-terminal domain"/>
    <property type="match status" value="1"/>
</dbReference>
<dbReference type="SMART" id="SM00086">
    <property type="entry name" value="PAC"/>
    <property type="match status" value="2"/>
</dbReference>
<feature type="domain" description="PAC" evidence="8">
    <location>
        <begin position="404"/>
        <end position="458"/>
    </location>
</feature>
<feature type="domain" description="PAC" evidence="8">
    <location>
        <begin position="526"/>
        <end position="578"/>
    </location>
</feature>
<dbReference type="Gene3D" id="3.30.450.20">
    <property type="entry name" value="PAS domain"/>
    <property type="match status" value="3"/>
</dbReference>
<dbReference type="InterPro" id="IPR000014">
    <property type="entry name" value="PAS"/>
</dbReference>
<evidence type="ECO:0000313" key="9">
    <source>
        <dbReference type="EMBL" id="MDN7025837.1"/>
    </source>
</evidence>
<reference evidence="9" key="1">
    <citation type="submission" date="2019-05" db="EMBL/GenBank/DDBJ databases">
        <title>Methanoculleus sp. FWC-SCC1, a methanogenic archaeon isolated from deep marine cold seep.</title>
        <authorList>
            <person name="Chen Y.-W."/>
            <person name="Chen S.-C."/>
            <person name="Teng N.-H."/>
            <person name="Lai M.-C."/>
        </authorList>
    </citation>
    <scope>NUCLEOTIDE SEQUENCE</scope>
    <source>
        <strain evidence="9">FWC-SCC1</strain>
    </source>
</reference>
<dbReference type="InterPro" id="IPR000700">
    <property type="entry name" value="PAS-assoc_C"/>
</dbReference>
<keyword evidence="3" id="KW-0597">Phosphoprotein</keyword>
<dbReference type="Pfam" id="PF02518">
    <property type="entry name" value="HATPase_c"/>
    <property type="match status" value="1"/>
</dbReference>
<dbReference type="PANTHER" id="PTHR43304">
    <property type="entry name" value="PHYTOCHROME-LIKE PROTEIN CPH1"/>
    <property type="match status" value="1"/>
</dbReference>
<dbReference type="SUPFAM" id="SSF55781">
    <property type="entry name" value="GAF domain-like"/>
    <property type="match status" value="2"/>
</dbReference>
<evidence type="ECO:0000313" key="10">
    <source>
        <dbReference type="Proteomes" id="UP001168338"/>
    </source>
</evidence>
<sequence length="966" mass="105351">MRGGRPIPADTSTHRRGVHPRVLQAIADPEDALLIATHDLAVIWMSQTMERLLGLTLHDARGADLGFVLESRLIPLLPGEEPCGSALLTALRRSEEVPHLTCPVRTVTGVRWYDYSSARLQEEPGSEPFWIVRLHDVTCKVRTENELQRCRRTASLLADAATELVGLSPDTDIYAVIARHLCALVPGATVIVSTADIRRGTLTTRAVAGDAALLAGAAEILGADMRGMTLTLPPAIRSIMLKGGIETVLGGIAEAALGQLPKEVCRRLEEYGRIGAVYCIPFTWKGEVFGSAVIFTRQGGEALDTDTVDTFRGLAAIALQRRCAETGLRENEEKFRLLAEHAQDIIYRFVYTPVLHVAYVSPSVAAITGHVPEEFYADPSLYLSIIHPDDRPKIDSLLRGDLRESATLTLRERSRDGTVIWMEHHVTPIFDDTGNLVAVEGISRNITARKRVEEQLRIRDAAIESSPTPFLIATSEGTISSANAAALEQLGYDDAAALIGRNVREFTSSSDAAEAITRALLETGSYRGEIPGRRRNGRTTTILLSARAIAGAAEQPGRIAVSFIDIGDRKRAEDELKRRARYLSVLNEVIGISVASLSLDDLLESVLLKVLPLLDVDRGAIYILDPARKKAHLRWQHGIPEAQRAQNRVLDIRHWPENLVFVAGQPWYIGRTRGIGAAAGRLLNRFDVSALACIPLLADSVVVGALYLGTRKRAAFSSDEKTILEAVGRAVGSGLLKMLLLQQLEDAHQEANLYLDILTHDIGNTENVSTLYADLLLETLEGEKALYAAKLRASIQKSIEILRSVSTIRKIHEESPALKPVDLDAVLRGEIDHVPSVPITYDGFPVTVWADELLAEVPGNLIGNAVRFGGSDVAITVRVEELDGEVLVSIEDTGPGIPDAQKEAIFHRFERGRGRATGQGLGLYIVRMLVTRYGGEVRVEDRACGRPEEGAAFRFTLRKAGAGEGI</sequence>
<dbReference type="PROSITE" id="PS50112">
    <property type="entry name" value="PAS"/>
    <property type="match status" value="1"/>
</dbReference>
<evidence type="ECO:0000256" key="5">
    <source>
        <dbReference type="ARBA" id="ARBA00022777"/>
    </source>
</evidence>
<gene>
    <name evidence="9" type="ORF">FGU65_13265</name>
</gene>
<dbReference type="PRINTS" id="PR00344">
    <property type="entry name" value="BCTRLSENSOR"/>
</dbReference>
<comment type="caution">
    <text evidence="9">The sequence shown here is derived from an EMBL/GenBank/DDBJ whole genome shotgun (WGS) entry which is preliminary data.</text>
</comment>
<evidence type="ECO:0000259" key="7">
    <source>
        <dbReference type="PROSITE" id="PS50112"/>
    </source>
</evidence>
<dbReference type="CDD" id="cd00130">
    <property type="entry name" value="PAS"/>
    <property type="match status" value="2"/>
</dbReference>